<proteinExistence type="predicted"/>
<organism evidence="1 2">
    <name type="scientific">Dichanthelium oligosanthes</name>
    <dbReference type="NCBI Taxonomy" id="888268"/>
    <lineage>
        <taxon>Eukaryota</taxon>
        <taxon>Viridiplantae</taxon>
        <taxon>Streptophyta</taxon>
        <taxon>Embryophyta</taxon>
        <taxon>Tracheophyta</taxon>
        <taxon>Spermatophyta</taxon>
        <taxon>Magnoliopsida</taxon>
        <taxon>Liliopsida</taxon>
        <taxon>Poales</taxon>
        <taxon>Poaceae</taxon>
        <taxon>PACMAD clade</taxon>
        <taxon>Panicoideae</taxon>
        <taxon>Panicodae</taxon>
        <taxon>Paniceae</taxon>
        <taxon>Dichantheliinae</taxon>
        <taxon>Dichanthelium</taxon>
    </lineage>
</organism>
<comment type="caution">
    <text evidence="1">The sequence shown here is derived from an EMBL/GenBank/DDBJ whole genome shotgun (WGS) entry which is preliminary data.</text>
</comment>
<keyword evidence="2" id="KW-1185">Reference proteome</keyword>
<gene>
    <name evidence="1" type="ORF">BAE44_0013029</name>
</gene>
<accession>A0A1E5VLK6</accession>
<dbReference type="EMBL" id="LWDX02035851">
    <property type="protein sequence ID" value="OEL25952.1"/>
    <property type="molecule type" value="Genomic_DNA"/>
</dbReference>
<dbReference type="Proteomes" id="UP000095767">
    <property type="component" value="Unassembled WGS sequence"/>
</dbReference>
<reference evidence="1 2" key="1">
    <citation type="submission" date="2016-09" db="EMBL/GenBank/DDBJ databases">
        <title>The draft genome of Dichanthelium oligosanthes: A C3 panicoid grass species.</title>
        <authorList>
            <person name="Studer A.J."/>
            <person name="Schnable J.C."/>
            <person name="Brutnell T.P."/>
        </authorList>
    </citation>
    <scope>NUCLEOTIDE SEQUENCE [LARGE SCALE GENOMIC DNA]</scope>
    <source>
        <strain evidence="2">cv. Kellogg 1175</strain>
        <tissue evidence="1">Leaf</tissue>
    </source>
</reference>
<dbReference type="AlphaFoldDB" id="A0A1E5VLK6"/>
<evidence type="ECO:0000313" key="1">
    <source>
        <dbReference type="EMBL" id="OEL25952.1"/>
    </source>
</evidence>
<sequence>MSVTRSSTSTLPPASTRAPITYCETKTILFPLEIKPLSLVLLFSAIWTDSSLPGWRAKALW</sequence>
<protein>
    <submittedName>
        <fullName evidence="1">Uncharacterized protein</fullName>
    </submittedName>
</protein>
<evidence type="ECO:0000313" key="2">
    <source>
        <dbReference type="Proteomes" id="UP000095767"/>
    </source>
</evidence>
<name>A0A1E5VLK6_9POAL</name>